<evidence type="ECO:0000313" key="1">
    <source>
        <dbReference type="Proteomes" id="UP000887580"/>
    </source>
</evidence>
<reference evidence="2" key="1">
    <citation type="submission" date="2022-11" db="UniProtKB">
        <authorList>
            <consortium name="WormBaseParasite"/>
        </authorList>
    </citation>
    <scope>IDENTIFICATION</scope>
</reference>
<evidence type="ECO:0000313" key="2">
    <source>
        <dbReference type="WBParaSite" id="PS1159_v2.g2330.t1"/>
    </source>
</evidence>
<proteinExistence type="predicted"/>
<name>A0AC35G3G7_9BILA</name>
<organism evidence="1 2">
    <name type="scientific">Panagrolaimus sp. PS1159</name>
    <dbReference type="NCBI Taxonomy" id="55785"/>
    <lineage>
        <taxon>Eukaryota</taxon>
        <taxon>Metazoa</taxon>
        <taxon>Ecdysozoa</taxon>
        <taxon>Nematoda</taxon>
        <taxon>Chromadorea</taxon>
        <taxon>Rhabditida</taxon>
        <taxon>Tylenchina</taxon>
        <taxon>Panagrolaimomorpha</taxon>
        <taxon>Panagrolaimoidea</taxon>
        <taxon>Panagrolaimidae</taxon>
        <taxon>Panagrolaimus</taxon>
    </lineage>
</organism>
<sequence>MFNFSNPTFKSNFTSNCVTSGNGKILQSTTDDKSTEREVTAPLHTSQHTSETDRETTGAFQIDEEIPFIDEESITSLVKSDSFKTQTRVHSKRLHQHYHHQNNNNFNNDKSTDREVTAPLHTSQHTSETDRETTGAFQIDEEIPFIDEESITSLVKSDSFKTQTRVHSKRLHQHYHHQNNNNFNSNNNHIPSRPLALIETKATIEITIDKEPIAPLTVRRLLTVMRSKSHRRRKRRKLAKNTHSRSENRAKKALRTITVILGTFTVLWTPWYVLATIYGFCERCTNSPNFNALYTISYYLCYMNSPINPLCYAMANQQFKRTFKRILSGDLRRT</sequence>
<dbReference type="WBParaSite" id="PS1159_v2.g2330.t1">
    <property type="protein sequence ID" value="PS1159_v2.g2330.t1"/>
    <property type="gene ID" value="PS1159_v2.g2330"/>
</dbReference>
<dbReference type="Proteomes" id="UP000887580">
    <property type="component" value="Unplaced"/>
</dbReference>
<accession>A0AC35G3G7</accession>
<protein>
    <submittedName>
        <fullName evidence="2">G-protein coupled receptors family 1 profile domain-containing protein</fullName>
    </submittedName>
</protein>